<dbReference type="Gene3D" id="1.20.150.10">
    <property type="entry name" value="Fertilization protein"/>
    <property type="match status" value="1"/>
</dbReference>
<evidence type="ECO:0000313" key="6">
    <source>
        <dbReference type="EMBL" id="AAC37232.1"/>
    </source>
</evidence>
<accession>Q25063</accession>
<name>Q25063_HALFU</name>
<evidence type="ECO:0007829" key="7">
    <source>
        <dbReference type="PDB" id="1GAK"/>
    </source>
</evidence>
<dbReference type="EvolutionaryTrace" id="Q25063"/>
<keyword evidence="3" id="KW-0278">Fertilization</keyword>
<dbReference type="SUPFAM" id="SSF47082">
    <property type="entry name" value="Fertilization protein"/>
    <property type="match status" value="1"/>
</dbReference>
<dbReference type="CDD" id="cd00243">
    <property type="entry name" value="Lysin-Sp18"/>
    <property type="match status" value="1"/>
</dbReference>
<dbReference type="InterPro" id="IPR001379">
    <property type="entry name" value="Egg_lysin"/>
</dbReference>
<evidence type="ECO:0000256" key="2">
    <source>
        <dbReference type="ARBA" id="ARBA00022729"/>
    </source>
</evidence>
<sequence length="158" mass="18681" precursor="true">MRSLVLLCVLMAVGCVAFDDVVVSRQEQSYVQRGMVNFLDEEMHKLVKRFRDMRWNLGPGFVFLLKKVNRERMMRYCMDYARYSKKILQLKHLPVNKKTLTKMGRFVGYRNYGVIRELYADVFRDVQGFRGPKMTAAMRKYSSKDPGTFPCKNEKRRG</sequence>
<evidence type="ECO:0000256" key="1">
    <source>
        <dbReference type="ARBA" id="ARBA00020186"/>
    </source>
</evidence>
<feature type="signal peptide" evidence="5">
    <location>
        <begin position="1"/>
        <end position="17"/>
    </location>
</feature>
<keyword evidence="7" id="KW-0002">3D-structure</keyword>
<proteinExistence type="evidence at protein level"/>
<dbReference type="AlphaFoldDB" id="Q25063"/>
<reference evidence="6" key="1">
    <citation type="journal article" date="1995" name="Proc. Natl. Acad. Sci. U.S.A.">
        <title>Extraordinary divergence and positive Darwinian selection in a fusagenic protein coating the acrosomal process of abalone spermatozoa.</title>
        <authorList>
            <person name="Swanson W.J."/>
            <person name="Vacquier V.D."/>
        </authorList>
    </citation>
    <scope>NUCLEOTIDE SEQUENCE</scope>
    <source>
        <tissue evidence="6">Testis</tissue>
    </source>
</reference>
<feature type="chain" id="PRO_5004202764" description="Egg-lysin" evidence="5">
    <location>
        <begin position="18"/>
        <end position="158"/>
    </location>
</feature>
<dbReference type="GO" id="GO:0007338">
    <property type="term" value="P:single fertilization"/>
    <property type="evidence" value="ECO:0007669"/>
    <property type="project" value="UniProtKB-KW"/>
</dbReference>
<dbReference type="SMR" id="Q25063"/>
<dbReference type="PROSITE" id="PS51257">
    <property type="entry name" value="PROKAR_LIPOPROTEIN"/>
    <property type="match status" value="1"/>
</dbReference>
<evidence type="ECO:0000256" key="5">
    <source>
        <dbReference type="SAM" id="SignalP"/>
    </source>
</evidence>
<dbReference type="PDB" id="1GAK">
    <property type="method" value="X-ray"/>
    <property type="resolution" value="1.85 A"/>
    <property type="chains" value="A=18-158"/>
</dbReference>
<dbReference type="PDBsum" id="1GAK"/>
<evidence type="ECO:0000256" key="4">
    <source>
        <dbReference type="ARBA" id="ARBA00029785"/>
    </source>
</evidence>
<dbReference type="Pfam" id="PF01303">
    <property type="entry name" value="Egg_lysin"/>
    <property type="match status" value="1"/>
</dbReference>
<dbReference type="EMBL" id="L36589">
    <property type="protein sequence ID" value="AAC37232.1"/>
    <property type="molecule type" value="mRNA"/>
</dbReference>
<dbReference type="InterPro" id="IPR035916">
    <property type="entry name" value="Egg_lysin_sf"/>
</dbReference>
<organism evidence="6">
    <name type="scientific">Haliotis fulgens</name>
    <name type="common">Green abalone</name>
    <dbReference type="NCBI Taxonomy" id="6456"/>
    <lineage>
        <taxon>Eukaryota</taxon>
        <taxon>Metazoa</taxon>
        <taxon>Spiralia</taxon>
        <taxon>Lophotrochozoa</taxon>
        <taxon>Mollusca</taxon>
        <taxon>Gastropoda</taxon>
        <taxon>Vetigastropoda</taxon>
        <taxon>Lepetellida</taxon>
        <taxon>Haliotoidea</taxon>
        <taxon>Haliotidae</taxon>
        <taxon>Haliotis</taxon>
    </lineage>
</organism>
<feature type="disulfide bond" evidence="7">
    <location>
        <begin position="77"/>
        <end position="151"/>
    </location>
</feature>
<keyword evidence="2 5" id="KW-0732">Signal</keyword>
<reference evidence="7" key="2">
    <citation type="journal article" date="2001" name="Biochemistry">
        <title>The crystal structure of a fusagenic sperm protein reveals extreme surface properties.</title>
        <authorList>
            <person name="Kresge N."/>
            <person name="Vacquier V.D."/>
            <person name="Stout C.D."/>
        </authorList>
    </citation>
    <scope>X-RAY CRYSTALLOGRAPHY (1.85 ANGSTROMS) OF 18-158</scope>
    <scope>DISULFIDE BONDS</scope>
</reference>
<protein>
    <recommendedName>
        <fullName evidence="1">Egg-lysin</fullName>
    </recommendedName>
    <alternativeName>
        <fullName evidence="4">Sperm-lysin</fullName>
    </alternativeName>
</protein>
<evidence type="ECO:0000256" key="3">
    <source>
        <dbReference type="ARBA" id="ARBA00023279"/>
    </source>
</evidence>